<dbReference type="CDD" id="cd13853">
    <property type="entry name" value="CuRO_1_Tth-MCO_like"/>
    <property type="match status" value="1"/>
</dbReference>
<dbReference type="PANTHER" id="PTHR11709">
    <property type="entry name" value="MULTI-COPPER OXIDASE"/>
    <property type="match status" value="1"/>
</dbReference>
<proteinExistence type="predicted"/>
<dbReference type="SMR" id="A0A1J0LVK8"/>
<dbReference type="OrthoDB" id="9757546at2"/>
<dbReference type="RefSeq" id="WP_071678142.1">
    <property type="nucleotide sequence ID" value="NZ_CP016313.1"/>
</dbReference>
<reference evidence="7" key="1">
    <citation type="submission" date="2016-06" db="EMBL/GenBank/DDBJ databases">
        <title>Whole genome sequencing of Thermus brockianus strain GE-1.</title>
        <authorList>
            <person name="Schaefers C."/>
            <person name="Blank S."/>
            <person name="Wiebusch S."/>
            <person name="Elleuche S."/>
            <person name="Antranikian G."/>
        </authorList>
    </citation>
    <scope>NUCLEOTIDE SEQUENCE [LARGE SCALE GENOMIC DNA]</scope>
    <source>
        <strain evidence="7">GE-1</strain>
        <plasmid evidence="7">ptb1</plasmid>
    </source>
</reference>
<feature type="domain" description="Plastocyanin-like" evidence="5">
    <location>
        <begin position="59"/>
        <end position="164"/>
    </location>
</feature>
<dbReference type="InterPro" id="IPR001117">
    <property type="entry name" value="Cu-oxidase_2nd"/>
</dbReference>
<evidence type="ECO:0000256" key="1">
    <source>
        <dbReference type="ARBA" id="ARBA00022723"/>
    </source>
</evidence>
<dbReference type="GO" id="GO:0016491">
    <property type="term" value="F:oxidoreductase activity"/>
    <property type="evidence" value="ECO:0007669"/>
    <property type="project" value="UniProtKB-KW"/>
</dbReference>
<keyword evidence="1" id="KW-0479">Metal-binding</keyword>
<dbReference type="InterPro" id="IPR011706">
    <property type="entry name" value="Cu-oxidase_C"/>
</dbReference>
<dbReference type="EMBL" id="CP016313">
    <property type="protein sequence ID" value="APD10457.1"/>
    <property type="molecule type" value="Genomic_DNA"/>
</dbReference>
<dbReference type="Gene3D" id="2.60.40.420">
    <property type="entry name" value="Cupredoxins - blue copper proteins"/>
    <property type="match status" value="3"/>
</dbReference>
<evidence type="ECO:0000313" key="7">
    <source>
        <dbReference type="Proteomes" id="UP000182993"/>
    </source>
</evidence>
<dbReference type="InterPro" id="IPR011707">
    <property type="entry name" value="Cu-oxidase-like_N"/>
</dbReference>
<keyword evidence="6" id="KW-0614">Plasmid</keyword>
<dbReference type="AlphaFoldDB" id="A0A1J0LVK8"/>
<dbReference type="Pfam" id="PF00394">
    <property type="entry name" value="Cu-oxidase"/>
    <property type="match status" value="1"/>
</dbReference>
<evidence type="ECO:0000256" key="2">
    <source>
        <dbReference type="ARBA" id="ARBA00023002"/>
    </source>
</evidence>
<protein>
    <submittedName>
        <fullName evidence="6">Blue copper oxidase CueO</fullName>
    </submittedName>
</protein>
<dbReference type="PANTHER" id="PTHR11709:SF2">
    <property type="entry name" value="MULTICOPPER OXIDASE LPR1"/>
    <property type="match status" value="1"/>
</dbReference>
<evidence type="ECO:0000259" key="3">
    <source>
        <dbReference type="Pfam" id="PF00394"/>
    </source>
</evidence>
<geneLocation type="plasmid" evidence="7">
    <name>ptb1</name>
</geneLocation>
<name>A0A1J0LVK8_THEBO</name>
<sequence>MNRRELLKYGVLGLVSNYGLSRLPAFAQSPFPQPRTLQVRRTDGLVEVQITAQQSHLILGGKPVWLMTYGGFPGPTLRVREGETVRLKFTNNLPEPTNLHLHGLHVPPSVDDSMALVQPGESRLYEFRIPKGSAGTYWYHPHVHGRVAAQLYAGLAGLLVVEGPLDALPELKEAEEYLLVLKDWVFSGDRIPAWTQMDWMNGREGSLLTVNGAVRPTLRAQKATLRLRLLNASNARYYRLALENQPLYLIATDGGFLEKPVELTELLLAPGERAEVLVRLSRPGTYRLQALPYDRGAMRMHGGMHSVMGDQGMGQGMGTMDHGGMGGMGDTGTMGSLMGMGATRLETLLTIVAPANPKPMPLPTSLAPIERLDPAKAAATRRLVLGERMMQAEFFINGRMFDPGRVDIQAKLGTIEVWELVNETEMDHPFHLHTYPFQVLSRDGQPAPYRAWKDTVNLRPNETVRIAVPLRDFGGITVYHCHIVEHEDRGMMGVLEVRP</sequence>
<dbReference type="PROSITE" id="PS00080">
    <property type="entry name" value="MULTICOPPER_OXIDASE2"/>
    <property type="match status" value="1"/>
</dbReference>
<evidence type="ECO:0000259" key="4">
    <source>
        <dbReference type="Pfam" id="PF07731"/>
    </source>
</evidence>
<feature type="domain" description="Plastocyanin-like" evidence="3">
    <location>
        <begin position="200"/>
        <end position="291"/>
    </location>
</feature>
<evidence type="ECO:0000259" key="5">
    <source>
        <dbReference type="Pfam" id="PF07732"/>
    </source>
</evidence>
<dbReference type="Pfam" id="PF07732">
    <property type="entry name" value="Cu-oxidase_3"/>
    <property type="match status" value="1"/>
</dbReference>
<dbReference type="InterPro" id="IPR045087">
    <property type="entry name" value="Cu-oxidase_fam"/>
</dbReference>
<organism evidence="6 7">
    <name type="scientific">Thermus brockianus</name>
    <dbReference type="NCBI Taxonomy" id="56956"/>
    <lineage>
        <taxon>Bacteria</taxon>
        <taxon>Thermotogati</taxon>
        <taxon>Deinococcota</taxon>
        <taxon>Deinococci</taxon>
        <taxon>Thermales</taxon>
        <taxon>Thermaceae</taxon>
        <taxon>Thermus</taxon>
    </lineage>
</organism>
<feature type="domain" description="Plastocyanin-like" evidence="4">
    <location>
        <begin position="388"/>
        <end position="498"/>
    </location>
</feature>
<keyword evidence="2" id="KW-0560">Oxidoreductase</keyword>
<evidence type="ECO:0000313" key="6">
    <source>
        <dbReference type="EMBL" id="APD10457.1"/>
    </source>
</evidence>
<dbReference type="GO" id="GO:0005507">
    <property type="term" value="F:copper ion binding"/>
    <property type="evidence" value="ECO:0007669"/>
    <property type="project" value="InterPro"/>
</dbReference>
<dbReference type="InterPro" id="IPR008972">
    <property type="entry name" value="Cupredoxin"/>
</dbReference>
<accession>A0A1J0LVK8</accession>
<dbReference type="InterPro" id="IPR002355">
    <property type="entry name" value="Cu_oxidase_Cu_BS"/>
</dbReference>
<dbReference type="SUPFAM" id="SSF49503">
    <property type="entry name" value="Cupredoxins"/>
    <property type="match status" value="3"/>
</dbReference>
<dbReference type="CDD" id="cd13881">
    <property type="entry name" value="CuRO_2_McoC_like"/>
    <property type="match status" value="1"/>
</dbReference>
<dbReference type="Proteomes" id="UP000182993">
    <property type="component" value="Plasmid pTB1"/>
</dbReference>
<dbReference type="Pfam" id="PF07731">
    <property type="entry name" value="Cu-oxidase_2"/>
    <property type="match status" value="1"/>
</dbReference>
<gene>
    <name evidence="6" type="primary">cueO</name>
    <name evidence="6" type="ORF">A0O31_02432</name>
</gene>
<dbReference type="CDD" id="cd13900">
    <property type="entry name" value="CuRO_3_Tth-MCO_like"/>
    <property type="match status" value="1"/>
</dbReference>
<dbReference type="KEGG" id="tbc:A0O31_02432"/>